<dbReference type="InterPro" id="IPR012312">
    <property type="entry name" value="Hemerythrin-like"/>
</dbReference>
<evidence type="ECO:0000313" key="6">
    <source>
        <dbReference type="EMBL" id="OSI18164.1"/>
    </source>
</evidence>
<feature type="domain" description="Hemerythrin-like" evidence="5">
    <location>
        <begin position="17"/>
        <end position="153"/>
    </location>
</feature>
<keyword evidence="3" id="KW-0479">Metal-binding</keyword>
<dbReference type="OrthoDB" id="9797132at2"/>
<evidence type="ECO:0000256" key="3">
    <source>
        <dbReference type="ARBA" id="ARBA00022723"/>
    </source>
</evidence>
<dbReference type="Gene3D" id="1.20.120.520">
    <property type="entry name" value="nmb1532 protein domain like"/>
    <property type="match status" value="1"/>
</dbReference>
<protein>
    <submittedName>
        <fullName evidence="6">Iron-sulfur cluster repair protein DnrN</fullName>
    </submittedName>
</protein>
<reference evidence="7" key="1">
    <citation type="submission" date="2017-01" db="EMBL/GenBank/DDBJ databases">
        <authorList>
            <person name="Wolfgang W.J."/>
            <person name="Cole J."/>
            <person name="Wroblewski D."/>
            <person name="Mcginnis J."/>
            <person name="Musser K.A."/>
        </authorList>
    </citation>
    <scope>NUCLEOTIDE SEQUENCE [LARGE SCALE GENOMIC DNA]</scope>
    <source>
        <strain evidence="7">DSM 19151</strain>
    </source>
</reference>
<organism evidence="6 7">
    <name type="scientific">Neisseria dentiae</name>
    <dbReference type="NCBI Taxonomy" id="194197"/>
    <lineage>
        <taxon>Bacteria</taxon>
        <taxon>Pseudomonadati</taxon>
        <taxon>Pseudomonadota</taxon>
        <taxon>Betaproteobacteria</taxon>
        <taxon>Neisseriales</taxon>
        <taxon>Neisseriaceae</taxon>
        <taxon>Neisseria</taxon>
    </lineage>
</organism>
<evidence type="ECO:0000313" key="7">
    <source>
        <dbReference type="Proteomes" id="UP000193118"/>
    </source>
</evidence>
<keyword evidence="7" id="KW-1185">Reference proteome</keyword>
<comment type="subcellular location">
    <subcellularLocation>
        <location evidence="1">Cytoplasm</location>
    </subcellularLocation>
</comment>
<dbReference type="PANTHER" id="PTHR36438">
    <property type="entry name" value="IRON-SULFUR CLUSTER REPAIR PROTEIN YTFE"/>
    <property type="match status" value="1"/>
</dbReference>
<dbReference type="GeneID" id="94581843"/>
<dbReference type="EMBL" id="MTBO01000004">
    <property type="protein sequence ID" value="OSI18164.1"/>
    <property type="molecule type" value="Genomic_DNA"/>
</dbReference>
<dbReference type="Pfam" id="PF01814">
    <property type="entry name" value="Hemerythrin"/>
    <property type="match status" value="1"/>
</dbReference>
<comment type="caution">
    <text evidence="6">The sequence shown here is derived from an EMBL/GenBank/DDBJ whole genome shotgun (WGS) entry which is preliminary data.</text>
</comment>
<dbReference type="AlphaFoldDB" id="A0A1X3DEN3"/>
<dbReference type="PANTHER" id="PTHR36438:SF1">
    <property type="entry name" value="IRON-SULFUR CLUSTER REPAIR PROTEIN YTFE"/>
    <property type="match status" value="1"/>
</dbReference>
<sequence>MADFSIWQNSGDAALIEHILARYHQTHRHQFLEILPLAEKVASVHAGEFPVEILPLLQAMQADLLSHMQKEEQVLFPMLANGMKQHAAMPIRVMMHEHEEHEQAIARLLALTDHFTPPAQACPSWQRLYAALQTLVSDLQDHIELENTVLFARASAAD</sequence>
<keyword evidence="2" id="KW-0963">Cytoplasm</keyword>
<evidence type="ECO:0000256" key="1">
    <source>
        <dbReference type="ARBA" id="ARBA00004496"/>
    </source>
</evidence>
<proteinExistence type="predicted"/>
<dbReference type="STRING" id="194197.BWD09_02970"/>
<gene>
    <name evidence="6" type="ORF">BWD09_02970</name>
</gene>
<name>A0A1X3DEN3_9NEIS</name>
<evidence type="ECO:0000256" key="4">
    <source>
        <dbReference type="ARBA" id="ARBA00023004"/>
    </source>
</evidence>
<keyword evidence="4" id="KW-0408">Iron</keyword>
<accession>A0A1X3DEN3</accession>
<dbReference type="InterPro" id="IPR019903">
    <property type="entry name" value="RIC_family"/>
</dbReference>
<dbReference type="RefSeq" id="WP_085365249.1">
    <property type="nucleotide sequence ID" value="NZ_CAUJPZ010000002.1"/>
</dbReference>
<evidence type="ECO:0000259" key="5">
    <source>
        <dbReference type="Pfam" id="PF01814"/>
    </source>
</evidence>
<dbReference type="GO" id="GO:0046872">
    <property type="term" value="F:metal ion binding"/>
    <property type="evidence" value="ECO:0007669"/>
    <property type="project" value="UniProtKB-KW"/>
</dbReference>
<evidence type="ECO:0000256" key="2">
    <source>
        <dbReference type="ARBA" id="ARBA00022490"/>
    </source>
</evidence>
<dbReference type="GO" id="GO:0005737">
    <property type="term" value="C:cytoplasm"/>
    <property type="evidence" value="ECO:0007669"/>
    <property type="project" value="UniProtKB-SubCell"/>
</dbReference>
<dbReference type="Proteomes" id="UP000193118">
    <property type="component" value="Unassembled WGS sequence"/>
</dbReference>